<dbReference type="AlphaFoldDB" id="A0A412XSU9"/>
<gene>
    <name evidence="1" type="ORF">DWW08_21105</name>
</gene>
<proteinExistence type="predicted"/>
<dbReference type="Proteomes" id="UP000286270">
    <property type="component" value="Unassembled WGS sequence"/>
</dbReference>
<protein>
    <submittedName>
        <fullName evidence="1">DUF3089 domain-containing protein</fullName>
    </submittedName>
</protein>
<evidence type="ECO:0000313" key="2">
    <source>
        <dbReference type="Proteomes" id="UP000286270"/>
    </source>
</evidence>
<comment type="caution">
    <text evidence="1">The sequence shown here is derived from an EMBL/GenBank/DDBJ whole genome shotgun (WGS) entry which is preliminary data.</text>
</comment>
<dbReference type="InterPro" id="IPR029058">
    <property type="entry name" value="AB_hydrolase_fold"/>
</dbReference>
<organism evidence="1 2">
    <name type="scientific">Bacteroides fragilis</name>
    <dbReference type="NCBI Taxonomy" id="817"/>
    <lineage>
        <taxon>Bacteria</taxon>
        <taxon>Pseudomonadati</taxon>
        <taxon>Bacteroidota</taxon>
        <taxon>Bacteroidia</taxon>
        <taxon>Bacteroidales</taxon>
        <taxon>Bacteroidaceae</taxon>
        <taxon>Bacteroides</taxon>
    </lineage>
</organism>
<reference evidence="1 2" key="1">
    <citation type="submission" date="2018-08" db="EMBL/GenBank/DDBJ databases">
        <title>A genome reference for cultivated species of the human gut microbiota.</title>
        <authorList>
            <person name="Zou Y."/>
            <person name="Xue W."/>
            <person name="Luo G."/>
        </authorList>
    </citation>
    <scope>NUCLEOTIDE SEQUENCE [LARGE SCALE GENOMIC DNA]</scope>
    <source>
        <strain evidence="1 2">AF14-26</strain>
    </source>
</reference>
<evidence type="ECO:0000313" key="1">
    <source>
        <dbReference type="EMBL" id="RGV48227.1"/>
    </source>
</evidence>
<dbReference type="InterPro" id="IPR021440">
    <property type="entry name" value="DUF3089"/>
</dbReference>
<dbReference type="SUPFAM" id="SSF53474">
    <property type="entry name" value="alpha/beta-Hydrolases"/>
    <property type="match status" value="1"/>
</dbReference>
<accession>A0A412XSU9</accession>
<dbReference type="RefSeq" id="WP_122145984.1">
    <property type="nucleotide sequence ID" value="NZ_JAFKPQ010000023.1"/>
</dbReference>
<sequence>MWYAERNDQGDGVDVFYIPSTWEFDWKTSDSLVSHYADPSLPEHRVHMETEMAKVTEYMASGNNFYSPHYRNITLDSWATFNEDTIARRYMDVSFKDVKAAFRHFLINYNQGRPFILAGFSQGGKSVVELMKHLSEEERKRMIATYVFGIQGYSC</sequence>
<dbReference type="EMBL" id="QRZH01000026">
    <property type="protein sequence ID" value="RGV48227.1"/>
    <property type="molecule type" value="Genomic_DNA"/>
</dbReference>
<name>A0A412XSU9_BACFG</name>
<dbReference type="Pfam" id="PF11288">
    <property type="entry name" value="DUF3089"/>
    <property type="match status" value="1"/>
</dbReference>